<dbReference type="AlphaFoldDB" id="A0A7S2WEL2"/>
<name>A0A7S2WEL2_9STRA</name>
<gene>
    <name evidence="1" type="ORF">QSP1433_LOCUS8084</name>
</gene>
<accession>A0A7S2WEL2</accession>
<sequence length="114" mass="13573">MRDIRDMLLLIGATNQTRNMFAILSFMRVIPLQDLRYSQVMGRSLPYVLYECLRQHTRTIKWSFNFSNSFVLSQRFQCYRQLFRTESRCVSLALVEPFTQKHTCLVSDKHFGKP</sequence>
<dbReference type="EMBL" id="HBHK01012819">
    <property type="protein sequence ID" value="CAD9683452.1"/>
    <property type="molecule type" value="Transcribed_RNA"/>
</dbReference>
<protein>
    <submittedName>
        <fullName evidence="1">Uncharacterized protein</fullName>
    </submittedName>
</protein>
<proteinExistence type="predicted"/>
<evidence type="ECO:0000313" key="1">
    <source>
        <dbReference type="EMBL" id="CAD9683452.1"/>
    </source>
</evidence>
<organism evidence="1">
    <name type="scientific">Mucochytrium quahogii</name>
    <dbReference type="NCBI Taxonomy" id="96639"/>
    <lineage>
        <taxon>Eukaryota</taxon>
        <taxon>Sar</taxon>
        <taxon>Stramenopiles</taxon>
        <taxon>Bigyra</taxon>
        <taxon>Labyrinthulomycetes</taxon>
        <taxon>Thraustochytrida</taxon>
        <taxon>Thraustochytriidae</taxon>
        <taxon>Mucochytrium</taxon>
    </lineage>
</organism>
<reference evidence="1" key="1">
    <citation type="submission" date="2021-01" db="EMBL/GenBank/DDBJ databases">
        <authorList>
            <person name="Corre E."/>
            <person name="Pelletier E."/>
            <person name="Niang G."/>
            <person name="Scheremetjew M."/>
            <person name="Finn R."/>
            <person name="Kale V."/>
            <person name="Holt S."/>
            <person name="Cochrane G."/>
            <person name="Meng A."/>
            <person name="Brown T."/>
            <person name="Cohen L."/>
        </authorList>
    </citation>
    <scope>NUCLEOTIDE SEQUENCE</scope>
    <source>
        <strain evidence="1">NY070348D</strain>
    </source>
</reference>